<sequence>MRSVAFSEDSFYSAIRLLQAKRYYRSAEHTPDQGDDRNSSCKQTITVRAVRNLPAGGQLRFGGVRHLGSLSSCVLGSFRQ</sequence>
<dbReference type="Proteomes" id="UP001519460">
    <property type="component" value="Unassembled WGS sequence"/>
</dbReference>
<comment type="caution">
    <text evidence="1">The sequence shown here is derived from an EMBL/GenBank/DDBJ whole genome shotgun (WGS) entry which is preliminary data.</text>
</comment>
<reference evidence="1 2" key="1">
    <citation type="journal article" date="2023" name="Sci. Data">
        <title>Genome assembly of the Korean intertidal mud-creeper Batillaria attramentaria.</title>
        <authorList>
            <person name="Patra A.K."/>
            <person name="Ho P.T."/>
            <person name="Jun S."/>
            <person name="Lee S.J."/>
            <person name="Kim Y."/>
            <person name="Won Y.J."/>
        </authorList>
    </citation>
    <scope>NUCLEOTIDE SEQUENCE [LARGE SCALE GENOMIC DNA]</scope>
    <source>
        <strain evidence="1">Wonlab-2016</strain>
    </source>
</reference>
<organism evidence="1 2">
    <name type="scientific">Batillaria attramentaria</name>
    <dbReference type="NCBI Taxonomy" id="370345"/>
    <lineage>
        <taxon>Eukaryota</taxon>
        <taxon>Metazoa</taxon>
        <taxon>Spiralia</taxon>
        <taxon>Lophotrochozoa</taxon>
        <taxon>Mollusca</taxon>
        <taxon>Gastropoda</taxon>
        <taxon>Caenogastropoda</taxon>
        <taxon>Sorbeoconcha</taxon>
        <taxon>Cerithioidea</taxon>
        <taxon>Batillariidae</taxon>
        <taxon>Batillaria</taxon>
    </lineage>
</organism>
<protein>
    <submittedName>
        <fullName evidence="1">Uncharacterized protein</fullName>
    </submittedName>
</protein>
<evidence type="ECO:0000313" key="1">
    <source>
        <dbReference type="EMBL" id="KAK7476621.1"/>
    </source>
</evidence>
<gene>
    <name evidence="1" type="ORF">BaRGS_00032167</name>
</gene>
<accession>A0ABD0JP73</accession>
<name>A0ABD0JP73_9CAEN</name>
<dbReference type="AlphaFoldDB" id="A0ABD0JP73"/>
<proteinExistence type="predicted"/>
<keyword evidence="2" id="KW-1185">Reference proteome</keyword>
<evidence type="ECO:0000313" key="2">
    <source>
        <dbReference type="Proteomes" id="UP001519460"/>
    </source>
</evidence>
<dbReference type="EMBL" id="JACVVK020000371">
    <property type="protein sequence ID" value="KAK7476621.1"/>
    <property type="molecule type" value="Genomic_DNA"/>
</dbReference>